<dbReference type="NCBIfam" id="TIGR02532">
    <property type="entry name" value="IV_pilin_GFxxxE"/>
    <property type="match status" value="1"/>
</dbReference>
<keyword evidence="1" id="KW-0812">Transmembrane</keyword>
<gene>
    <name evidence="2" type="ORF">F1B92_02255</name>
</gene>
<keyword evidence="3" id="KW-1185">Reference proteome</keyword>
<comment type="caution">
    <text evidence="2">The sequence shown here is derived from an EMBL/GenBank/DDBJ whole genome shotgun (WGS) entry which is preliminary data.</text>
</comment>
<protein>
    <submittedName>
        <fullName evidence="2">Prepilin-type N-terminal cleavage/methylation domain-containing protein</fullName>
    </submittedName>
</protein>
<evidence type="ECO:0000256" key="1">
    <source>
        <dbReference type="SAM" id="Phobius"/>
    </source>
</evidence>
<evidence type="ECO:0000313" key="2">
    <source>
        <dbReference type="EMBL" id="MSN96025.1"/>
    </source>
</evidence>
<reference evidence="2 3" key="2">
    <citation type="submission" date="2020-03" db="EMBL/GenBank/DDBJ databases">
        <title>Campylobacter portucalensis sp. nov., a new species of Campylobacter isolated from the reproductive tract of bulls.</title>
        <authorList>
            <person name="Silva M.F."/>
            <person name="Pereira G."/>
            <person name="Carneiro C."/>
            <person name="Hemphill A."/>
            <person name="Mateus L."/>
            <person name="Lopes-Da-Costa L."/>
            <person name="Silva E."/>
        </authorList>
    </citation>
    <scope>NUCLEOTIDE SEQUENCE [LARGE SCALE GENOMIC DNA]</scope>
    <source>
        <strain evidence="2 3">FMV-PI01</strain>
    </source>
</reference>
<dbReference type="EMBL" id="VWSJ01000006">
    <property type="protein sequence ID" value="MSN96025.1"/>
    <property type="molecule type" value="Genomic_DNA"/>
</dbReference>
<proteinExistence type="predicted"/>
<keyword evidence="1" id="KW-1133">Transmembrane helix</keyword>
<accession>A0A6L5WJ42</accession>
<keyword evidence="1" id="KW-0472">Membrane</keyword>
<dbReference type="SUPFAM" id="SSF54523">
    <property type="entry name" value="Pili subunits"/>
    <property type="match status" value="1"/>
</dbReference>
<dbReference type="AlphaFoldDB" id="A0A6L5WJ42"/>
<name>A0A6L5WJ42_9BACT</name>
<dbReference type="RefSeq" id="WP_154570292.1">
    <property type="nucleotide sequence ID" value="NZ_VWSJ01000006.1"/>
</dbReference>
<dbReference type="Pfam" id="PF07963">
    <property type="entry name" value="N_methyl"/>
    <property type="match status" value="1"/>
</dbReference>
<dbReference type="InterPro" id="IPR045584">
    <property type="entry name" value="Pilin-like"/>
</dbReference>
<dbReference type="InterPro" id="IPR012902">
    <property type="entry name" value="N_methyl_site"/>
</dbReference>
<dbReference type="Gene3D" id="3.30.700.10">
    <property type="entry name" value="Glycoprotein, Type 4 Pilin"/>
    <property type="match status" value="1"/>
</dbReference>
<organism evidence="2 3">
    <name type="scientific">Campylobacter portucalensis</name>
    <dbReference type="NCBI Taxonomy" id="2608384"/>
    <lineage>
        <taxon>Bacteria</taxon>
        <taxon>Pseudomonadati</taxon>
        <taxon>Campylobacterota</taxon>
        <taxon>Epsilonproteobacteria</taxon>
        <taxon>Campylobacterales</taxon>
        <taxon>Campylobacteraceae</taxon>
        <taxon>Campylobacter</taxon>
    </lineage>
</organism>
<reference evidence="2 3" key="1">
    <citation type="submission" date="2019-09" db="EMBL/GenBank/DDBJ databases">
        <authorList>
            <person name="Silva M."/>
            <person name="Pereira G."/>
            <person name="Lopes-Da-Costa L."/>
            <person name="Silva E."/>
        </authorList>
    </citation>
    <scope>NUCLEOTIDE SEQUENCE [LARGE SCALE GENOMIC DNA]</scope>
    <source>
        <strain evidence="2 3">FMV-PI01</strain>
    </source>
</reference>
<dbReference type="Proteomes" id="UP000476338">
    <property type="component" value="Unassembled WGS sequence"/>
</dbReference>
<sequence>MKKAFTMIELIFVIVILGILAGIGIPKLAVTRDDAMIAKLRADIASIRSGIAHEKGRHMIEANMTGWNTKFKLEDNFSNVLEMKILLKKPGETGWSKSSTNEWKACYRKNNCATFEFDSDKNFVCKDNCKYFE</sequence>
<evidence type="ECO:0000313" key="3">
    <source>
        <dbReference type="Proteomes" id="UP000476338"/>
    </source>
</evidence>
<feature type="transmembrane region" description="Helical" evidence="1">
    <location>
        <begin position="6"/>
        <end position="30"/>
    </location>
</feature>